<dbReference type="EMBL" id="JACHDB010000001">
    <property type="protein sequence ID" value="MBB5429972.1"/>
    <property type="molecule type" value="Genomic_DNA"/>
</dbReference>
<dbReference type="InterPro" id="IPR050300">
    <property type="entry name" value="GDXG_lipolytic_enzyme"/>
</dbReference>
<dbReference type="PANTHER" id="PTHR48081">
    <property type="entry name" value="AB HYDROLASE SUPERFAMILY PROTEIN C4A8.06C"/>
    <property type="match status" value="1"/>
</dbReference>
<proteinExistence type="predicted"/>
<dbReference type="Pfam" id="PF00326">
    <property type="entry name" value="Peptidase_S9"/>
    <property type="match status" value="1"/>
</dbReference>
<organism evidence="3 4">
    <name type="scientific">Nocardiopsis composta</name>
    <dbReference type="NCBI Taxonomy" id="157465"/>
    <lineage>
        <taxon>Bacteria</taxon>
        <taxon>Bacillati</taxon>
        <taxon>Actinomycetota</taxon>
        <taxon>Actinomycetes</taxon>
        <taxon>Streptosporangiales</taxon>
        <taxon>Nocardiopsidaceae</taxon>
        <taxon>Nocardiopsis</taxon>
    </lineage>
</organism>
<dbReference type="Gene3D" id="3.40.50.1820">
    <property type="entry name" value="alpha/beta hydrolase"/>
    <property type="match status" value="1"/>
</dbReference>
<keyword evidence="4" id="KW-1185">Reference proteome</keyword>
<sequence>MGAETGGQGGQRVEVLRYGAHPSQKVEVGGPERGAGGGAAPVAVLLHGGFWRDARAADLMDPLGADLAAAGWRVWNVEYRRTGSDGGGWPQTLHDVRAALALLGERLPAEGSADRPDRVVAVGHSAGGHLALLAAPGSPLTSVVCLAPVTDLADSHRRGLGEGAVADLLGPDPGEAELRAASPVAQAPFGLPQLVLHGDRDQRVPLEQSRAYAEAARAAGDPVELRVLDGADHFVVIDPASRAWAQARAWMEAPPQR</sequence>
<keyword evidence="1" id="KW-0378">Hydrolase</keyword>
<accession>A0A7W8VBB6</accession>
<evidence type="ECO:0000313" key="3">
    <source>
        <dbReference type="EMBL" id="MBB5429972.1"/>
    </source>
</evidence>
<protein>
    <submittedName>
        <fullName evidence="3">Acetyl esterase/lipase</fullName>
    </submittedName>
</protein>
<dbReference type="RefSeq" id="WP_184387494.1">
    <property type="nucleotide sequence ID" value="NZ_BAAAJD010000173.1"/>
</dbReference>
<gene>
    <name evidence="3" type="ORF">HDA36_000056</name>
</gene>
<dbReference type="GO" id="GO:0016787">
    <property type="term" value="F:hydrolase activity"/>
    <property type="evidence" value="ECO:0007669"/>
    <property type="project" value="UniProtKB-KW"/>
</dbReference>
<dbReference type="SUPFAM" id="SSF53474">
    <property type="entry name" value="alpha/beta-Hydrolases"/>
    <property type="match status" value="1"/>
</dbReference>
<feature type="domain" description="Peptidase S9 prolyl oligopeptidase catalytic" evidence="2">
    <location>
        <begin position="115"/>
        <end position="245"/>
    </location>
</feature>
<name>A0A7W8VBB6_9ACTN</name>
<dbReference type="Proteomes" id="UP000572635">
    <property type="component" value="Unassembled WGS sequence"/>
</dbReference>
<evidence type="ECO:0000256" key="1">
    <source>
        <dbReference type="ARBA" id="ARBA00022801"/>
    </source>
</evidence>
<dbReference type="InterPro" id="IPR001375">
    <property type="entry name" value="Peptidase_S9_cat"/>
</dbReference>
<dbReference type="AlphaFoldDB" id="A0A7W8VBB6"/>
<evidence type="ECO:0000259" key="2">
    <source>
        <dbReference type="Pfam" id="PF00326"/>
    </source>
</evidence>
<comment type="caution">
    <text evidence="3">The sequence shown here is derived from an EMBL/GenBank/DDBJ whole genome shotgun (WGS) entry which is preliminary data.</text>
</comment>
<dbReference type="InterPro" id="IPR029058">
    <property type="entry name" value="AB_hydrolase_fold"/>
</dbReference>
<reference evidence="3 4" key="1">
    <citation type="submission" date="2020-08" db="EMBL/GenBank/DDBJ databases">
        <title>Sequencing the genomes of 1000 actinobacteria strains.</title>
        <authorList>
            <person name="Klenk H.-P."/>
        </authorList>
    </citation>
    <scope>NUCLEOTIDE SEQUENCE [LARGE SCALE GENOMIC DNA]</scope>
    <source>
        <strain evidence="3 4">DSM 44551</strain>
    </source>
</reference>
<evidence type="ECO:0000313" key="4">
    <source>
        <dbReference type="Proteomes" id="UP000572635"/>
    </source>
</evidence>